<proteinExistence type="predicted"/>
<dbReference type="AlphaFoldDB" id="W2JB93"/>
<evidence type="ECO:0000313" key="3">
    <source>
        <dbReference type="Proteomes" id="UP000053864"/>
    </source>
</evidence>
<dbReference type="Proteomes" id="UP000053864">
    <property type="component" value="Unassembled WGS sequence"/>
</dbReference>
<dbReference type="Proteomes" id="UP000053236">
    <property type="component" value="Unassembled WGS sequence"/>
</dbReference>
<protein>
    <submittedName>
        <fullName evidence="2">Uncharacterized protein</fullName>
    </submittedName>
</protein>
<gene>
    <name evidence="1" type="ORF">L915_05931</name>
    <name evidence="2" type="ORF">L916_05865</name>
</gene>
<accession>W2JB93</accession>
<sequence>NLKLVGKQYKINLNKLERHLSSDCKADPYYRIYMGNHMESYLYEGIQCNGVPQLHEE</sequence>
<evidence type="ECO:0000313" key="2">
    <source>
        <dbReference type="EMBL" id="ETL43690.1"/>
    </source>
</evidence>
<name>W2JB93_PHYNI</name>
<reference evidence="2 3" key="2">
    <citation type="submission" date="2013-11" db="EMBL/GenBank/DDBJ databases">
        <title>The Genome Sequence of Phytophthora parasitica CJ05E6.</title>
        <authorList>
            <consortium name="The Broad Institute Genomics Platform"/>
            <person name="Russ C."/>
            <person name="Tyler B."/>
            <person name="Panabieres F."/>
            <person name="Shan W."/>
            <person name="Tripathy S."/>
            <person name="Grunwald N."/>
            <person name="Machado M."/>
            <person name="Johnson C.S."/>
            <person name="Arredondo F."/>
            <person name="Hong C."/>
            <person name="Coffey M."/>
            <person name="Young S.K."/>
            <person name="Zeng Q."/>
            <person name="Gargeya S."/>
            <person name="Fitzgerald M."/>
            <person name="Abouelleil A."/>
            <person name="Alvarado L."/>
            <person name="Chapman S.B."/>
            <person name="Gainer-Dewar J."/>
            <person name="Goldberg J."/>
            <person name="Griggs A."/>
            <person name="Gujja S."/>
            <person name="Hansen M."/>
            <person name="Howarth C."/>
            <person name="Imamovic A."/>
            <person name="Ireland A."/>
            <person name="Larimer J."/>
            <person name="McCowan C."/>
            <person name="Murphy C."/>
            <person name="Pearson M."/>
            <person name="Poon T.W."/>
            <person name="Priest M."/>
            <person name="Roberts A."/>
            <person name="Saif S."/>
            <person name="Shea T."/>
            <person name="Sykes S."/>
            <person name="Wortman J."/>
            <person name="Nusbaum C."/>
            <person name="Birren B."/>
        </authorList>
    </citation>
    <scope>NUCLEOTIDE SEQUENCE [LARGE SCALE GENOMIC DNA]</scope>
    <source>
        <strain evidence="2 3">CJ05E6</strain>
    </source>
</reference>
<reference evidence="1" key="1">
    <citation type="submission" date="2013-11" db="EMBL/GenBank/DDBJ databases">
        <title>The Genome Sequence of Phytophthora parasitica CJ02B3.</title>
        <authorList>
            <consortium name="The Broad Institute Genomics Platform"/>
            <person name="Russ C."/>
            <person name="Tyler B."/>
            <person name="Panabieres F."/>
            <person name="Shan W."/>
            <person name="Tripathy S."/>
            <person name="Grunwald N."/>
            <person name="Machado M."/>
            <person name="Johnson C.S."/>
            <person name="Arredondo F."/>
            <person name="Hong C."/>
            <person name="Coffey M."/>
            <person name="Young S.K."/>
            <person name="Zeng Q."/>
            <person name="Gargeya S."/>
            <person name="Fitzgerald M."/>
            <person name="Abouelleil A."/>
            <person name="Alvarado L."/>
            <person name="Chapman S.B."/>
            <person name="Gainer-Dewar J."/>
            <person name="Goldberg J."/>
            <person name="Griggs A."/>
            <person name="Gujja S."/>
            <person name="Hansen M."/>
            <person name="Howarth C."/>
            <person name="Imamovic A."/>
            <person name="Ireland A."/>
            <person name="Larimer J."/>
            <person name="McCowan C."/>
            <person name="Murphy C."/>
            <person name="Pearson M."/>
            <person name="Poon T.W."/>
            <person name="Priest M."/>
            <person name="Roberts A."/>
            <person name="Saif S."/>
            <person name="Shea T."/>
            <person name="Sykes S."/>
            <person name="Wortman J."/>
            <person name="Nusbaum C."/>
            <person name="Birren B."/>
        </authorList>
    </citation>
    <scope>NUCLEOTIDE SEQUENCE [LARGE SCALE GENOMIC DNA]</scope>
    <source>
        <strain evidence="1">CJ02B3</strain>
    </source>
</reference>
<feature type="non-terminal residue" evidence="2">
    <location>
        <position position="1"/>
    </location>
</feature>
<dbReference type="EMBL" id="KI685560">
    <property type="protein sequence ID" value="ETK90277.1"/>
    <property type="molecule type" value="Genomic_DNA"/>
</dbReference>
<organism evidence="2 3">
    <name type="scientific">Phytophthora nicotianae</name>
    <name type="common">Potato buckeye rot agent</name>
    <name type="synonym">Phytophthora parasitica</name>
    <dbReference type="NCBI Taxonomy" id="4792"/>
    <lineage>
        <taxon>Eukaryota</taxon>
        <taxon>Sar</taxon>
        <taxon>Stramenopiles</taxon>
        <taxon>Oomycota</taxon>
        <taxon>Peronosporomycetes</taxon>
        <taxon>Peronosporales</taxon>
        <taxon>Peronosporaceae</taxon>
        <taxon>Phytophthora</taxon>
    </lineage>
</organism>
<dbReference type="EMBL" id="KI672117">
    <property type="protein sequence ID" value="ETL43690.1"/>
    <property type="molecule type" value="Genomic_DNA"/>
</dbReference>
<evidence type="ECO:0000313" key="1">
    <source>
        <dbReference type="EMBL" id="ETK90277.1"/>
    </source>
</evidence>